<dbReference type="GO" id="GO:0003723">
    <property type="term" value="F:RNA binding"/>
    <property type="evidence" value="ECO:0007669"/>
    <property type="project" value="UniProtKB-UniRule"/>
</dbReference>
<keyword evidence="7" id="KW-0175">Coiled coil</keyword>
<dbReference type="AlphaFoldDB" id="A0A1F7UHL3"/>
<dbReference type="SUPFAM" id="SSF109604">
    <property type="entry name" value="HD-domain/PDEase-like"/>
    <property type="match status" value="1"/>
</dbReference>
<dbReference type="GO" id="GO:0005886">
    <property type="term" value="C:plasma membrane"/>
    <property type="evidence" value="ECO:0007669"/>
    <property type="project" value="UniProtKB-UniRule"/>
</dbReference>
<dbReference type="EMBL" id="MGEF01000052">
    <property type="protein sequence ID" value="OGL77761.1"/>
    <property type="molecule type" value="Genomic_DNA"/>
</dbReference>
<dbReference type="Gene3D" id="3.30.1370.10">
    <property type="entry name" value="K Homology domain, type 1"/>
    <property type="match status" value="1"/>
</dbReference>
<dbReference type="CDD" id="cd22431">
    <property type="entry name" value="KH-I_RNaseY"/>
    <property type="match status" value="1"/>
</dbReference>
<dbReference type="SMART" id="SM00322">
    <property type="entry name" value="KH"/>
    <property type="match status" value="1"/>
</dbReference>
<comment type="similarity">
    <text evidence="5">Belongs to the RNase Y family.</text>
</comment>
<dbReference type="Pfam" id="PF00013">
    <property type="entry name" value="KH_1"/>
    <property type="match status" value="1"/>
</dbReference>
<gene>
    <name evidence="5" type="primary">rny</name>
    <name evidence="9" type="ORF">A3J43_01035</name>
</gene>
<evidence type="ECO:0000256" key="5">
    <source>
        <dbReference type="HAMAP-Rule" id="MF_00335"/>
    </source>
</evidence>
<organism evidence="9 10">
    <name type="scientific">Candidatus Uhrbacteria bacterium RIFCSPHIGHO2_12_FULL_54_23</name>
    <dbReference type="NCBI Taxonomy" id="1802397"/>
    <lineage>
        <taxon>Bacteria</taxon>
        <taxon>Candidatus Uhriibacteriota</taxon>
    </lineage>
</organism>
<sequence>MDFIIALVALVLGIGGGYFVRKLIAQQSVASAETKAAHLIEETRTKQKELLVEAKDKALAVIEEAKREKEVQMRDVAAQQRRLQQREELFDRKLLEFEDKQQQLQDARHKVDHVKEELLKLKEDSLKKLEAIAGLTREEAARTLLERTERDVKDELLSRIRKLERETSEEWERRARHYIATAMERCASSHAVETTTTVVALPNDEMKGRIIGREGRNIKAFEQLTGVEIVVDETPQTIVISGFSLLRRHIAKIALEKLILDGRIHPGRIEEALDAAKKEIALEIKKAGEDAAYEVGVVGLDPKLLQILGRLKYRTSYGHNVLAHSIEVGHLSGLLAEELGANVTVAKKGGLLHDIGKAVDHEIQGAHTDLGRDIMKKFGLPEEIAYIAIAHHEDHPSTLEGIIVKVADAISGARPGARKDTFEQYVQRLEELEKLATSFEGVEKCYAIQAGREIRVFVHPDKIDDWTAQKLARDIANKIEAELKYPGEIRVTLIRERRVIEYAR</sequence>
<evidence type="ECO:0000256" key="4">
    <source>
        <dbReference type="ARBA" id="ARBA00022884"/>
    </source>
</evidence>
<dbReference type="STRING" id="1802397.A3J43_01035"/>
<feature type="domain" description="HD" evidence="8">
    <location>
        <begin position="321"/>
        <end position="413"/>
    </location>
</feature>
<keyword evidence="2 5" id="KW-0255">Endonuclease</keyword>
<dbReference type="InterPro" id="IPR022711">
    <property type="entry name" value="RNase_Y_N"/>
</dbReference>
<dbReference type="InterPro" id="IPR006674">
    <property type="entry name" value="HD_domain"/>
</dbReference>
<reference evidence="9 10" key="1">
    <citation type="journal article" date="2016" name="Nat. Commun.">
        <title>Thousands of microbial genomes shed light on interconnected biogeochemical processes in an aquifer system.</title>
        <authorList>
            <person name="Anantharaman K."/>
            <person name="Brown C.T."/>
            <person name="Hug L.A."/>
            <person name="Sharon I."/>
            <person name="Castelle C.J."/>
            <person name="Probst A.J."/>
            <person name="Thomas B.C."/>
            <person name="Singh A."/>
            <person name="Wilkins M.J."/>
            <person name="Karaoz U."/>
            <person name="Brodie E.L."/>
            <person name="Williams K.H."/>
            <person name="Hubbard S.S."/>
            <person name="Banfield J.F."/>
        </authorList>
    </citation>
    <scope>NUCLEOTIDE SEQUENCE [LARGE SCALE GENOMIC DNA]</scope>
</reference>
<evidence type="ECO:0000313" key="9">
    <source>
        <dbReference type="EMBL" id="OGL77761.1"/>
    </source>
</evidence>
<dbReference type="PROSITE" id="PS51831">
    <property type="entry name" value="HD"/>
    <property type="match status" value="1"/>
</dbReference>
<evidence type="ECO:0000256" key="3">
    <source>
        <dbReference type="ARBA" id="ARBA00022801"/>
    </source>
</evidence>
<dbReference type="PROSITE" id="PS50084">
    <property type="entry name" value="KH_TYPE_1"/>
    <property type="match status" value="1"/>
</dbReference>
<dbReference type="InterPro" id="IPR004088">
    <property type="entry name" value="KH_dom_type_1"/>
</dbReference>
<keyword evidence="3 5" id="KW-0378">Hydrolase</keyword>
<keyword evidence="4 5" id="KW-0694">RNA-binding</keyword>
<dbReference type="SMART" id="SM00471">
    <property type="entry name" value="HDc"/>
    <property type="match status" value="1"/>
</dbReference>
<dbReference type="GO" id="GO:0006402">
    <property type="term" value="P:mRNA catabolic process"/>
    <property type="evidence" value="ECO:0007669"/>
    <property type="project" value="UniProtKB-UniRule"/>
</dbReference>
<dbReference type="HAMAP" id="MF_00335">
    <property type="entry name" value="RNase_Y"/>
    <property type="match status" value="1"/>
</dbReference>
<evidence type="ECO:0000256" key="1">
    <source>
        <dbReference type="ARBA" id="ARBA00022722"/>
    </source>
</evidence>
<evidence type="ECO:0000256" key="7">
    <source>
        <dbReference type="SAM" id="Coils"/>
    </source>
</evidence>
<dbReference type="PANTHER" id="PTHR12826:SF15">
    <property type="entry name" value="RIBONUCLEASE Y"/>
    <property type="match status" value="1"/>
</dbReference>
<dbReference type="CDD" id="cd00077">
    <property type="entry name" value="HDc"/>
    <property type="match status" value="1"/>
</dbReference>
<evidence type="ECO:0000259" key="8">
    <source>
        <dbReference type="PROSITE" id="PS51831"/>
    </source>
</evidence>
<evidence type="ECO:0000313" key="10">
    <source>
        <dbReference type="Proteomes" id="UP000176604"/>
    </source>
</evidence>
<feature type="coiled-coil region" evidence="7">
    <location>
        <begin position="48"/>
        <end position="166"/>
    </location>
</feature>
<dbReference type="NCBIfam" id="TIGR00277">
    <property type="entry name" value="HDIG"/>
    <property type="match status" value="1"/>
</dbReference>
<evidence type="ECO:0000256" key="2">
    <source>
        <dbReference type="ARBA" id="ARBA00022759"/>
    </source>
</evidence>
<dbReference type="Gene3D" id="1.10.3210.10">
    <property type="entry name" value="Hypothetical protein af1432"/>
    <property type="match status" value="1"/>
</dbReference>
<dbReference type="InterPro" id="IPR006675">
    <property type="entry name" value="HDIG_dom"/>
</dbReference>
<accession>A0A1F7UHL3</accession>
<dbReference type="Pfam" id="PF12072">
    <property type="entry name" value="RNase_Y_N"/>
    <property type="match status" value="1"/>
</dbReference>
<evidence type="ECO:0000256" key="6">
    <source>
        <dbReference type="NCBIfam" id="TIGR03319"/>
    </source>
</evidence>
<dbReference type="InterPro" id="IPR003607">
    <property type="entry name" value="HD/PDEase_dom"/>
</dbReference>
<dbReference type="GO" id="GO:0016787">
    <property type="term" value="F:hydrolase activity"/>
    <property type="evidence" value="ECO:0007669"/>
    <property type="project" value="UniProtKB-KW"/>
</dbReference>
<dbReference type="EC" id="3.1.-.-" evidence="5 6"/>
<dbReference type="SUPFAM" id="SSF54791">
    <property type="entry name" value="Eukaryotic type KH-domain (KH-domain type I)"/>
    <property type="match status" value="1"/>
</dbReference>
<dbReference type="InterPro" id="IPR004087">
    <property type="entry name" value="KH_dom"/>
</dbReference>
<comment type="caution">
    <text evidence="9">The sequence shown here is derived from an EMBL/GenBank/DDBJ whole genome shotgun (WGS) entry which is preliminary data.</text>
</comment>
<name>A0A1F7UHL3_9BACT</name>
<dbReference type="Proteomes" id="UP000176604">
    <property type="component" value="Unassembled WGS sequence"/>
</dbReference>
<comment type="function">
    <text evidence="5">Endoribonuclease that initiates mRNA decay.</text>
</comment>
<dbReference type="Pfam" id="PF01966">
    <property type="entry name" value="HD"/>
    <property type="match status" value="1"/>
</dbReference>
<proteinExistence type="inferred from homology"/>
<dbReference type="InterPro" id="IPR036612">
    <property type="entry name" value="KH_dom_type_1_sf"/>
</dbReference>
<dbReference type="GO" id="GO:0004521">
    <property type="term" value="F:RNA endonuclease activity"/>
    <property type="evidence" value="ECO:0007669"/>
    <property type="project" value="UniProtKB-UniRule"/>
</dbReference>
<dbReference type="NCBIfam" id="TIGR03319">
    <property type="entry name" value="RNase_Y"/>
    <property type="match status" value="1"/>
</dbReference>
<protein>
    <recommendedName>
        <fullName evidence="5 6">Ribonuclease Y</fullName>
        <shortName evidence="5">RNase Y</shortName>
        <ecNumber evidence="5 6">3.1.-.-</ecNumber>
    </recommendedName>
</protein>
<dbReference type="PANTHER" id="PTHR12826">
    <property type="entry name" value="RIBONUCLEASE Y"/>
    <property type="match status" value="1"/>
</dbReference>
<keyword evidence="1 5" id="KW-0540">Nuclease</keyword>
<dbReference type="InterPro" id="IPR017705">
    <property type="entry name" value="Ribonuclease_Y"/>
</dbReference>